<dbReference type="Pfam" id="PF20703">
    <property type="entry name" value="nSTAND1"/>
    <property type="match status" value="1"/>
</dbReference>
<dbReference type="OrthoDB" id="3645642at2"/>
<comment type="caution">
    <text evidence="5">The sequence shown here is derived from an EMBL/GenBank/DDBJ whole genome shotgun (WGS) entry which is preliminary data.</text>
</comment>
<dbReference type="PROSITE" id="PS50082">
    <property type="entry name" value="WD_REPEATS_2"/>
    <property type="match status" value="5"/>
</dbReference>
<dbReference type="PANTHER" id="PTHR19879">
    <property type="entry name" value="TRANSCRIPTION INITIATION FACTOR TFIID"/>
    <property type="match status" value="1"/>
</dbReference>
<evidence type="ECO:0000256" key="3">
    <source>
        <dbReference type="PROSITE-ProRule" id="PRU00221"/>
    </source>
</evidence>
<dbReference type="InterPro" id="IPR011047">
    <property type="entry name" value="Quinoprotein_ADH-like_sf"/>
</dbReference>
<keyword evidence="6" id="KW-1185">Reference proteome</keyword>
<dbReference type="Pfam" id="PF00400">
    <property type="entry name" value="WD40"/>
    <property type="match status" value="3"/>
</dbReference>
<protein>
    <recommendedName>
        <fullName evidence="4">Novel STAND NTPase 1 domain-containing protein</fullName>
    </recommendedName>
</protein>
<organism evidence="5 6">
    <name type="scientific">Lentzea tibetensis</name>
    <dbReference type="NCBI Taxonomy" id="2591470"/>
    <lineage>
        <taxon>Bacteria</taxon>
        <taxon>Bacillati</taxon>
        <taxon>Actinomycetota</taxon>
        <taxon>Actinomycetes</taxon>
        <taxon>Pseudonocardiales</taxon>
        <taxon>Pseudonocardiaceae</taxon>
        <taxon>Lentzea</taxon>
    </lineage>
</organism>
<name>A0A563EKE0_9PSEU</name>
<dbReference type="SUPFAM" id="SSF50998">
    <property type="entry name" value="Quinoprotein alcohol dehydrogenase-like"/>
    <property type="match status" value="1"/>
</dbReference>
<evidence type="ECO:0000313" key="6">
    <source>
        <dbReference type="Proteomes" id="UP000316639"/>
    </source>
</evidence>
<dbReference type="PROSITE" id="PS00678">
    <property type="entry name" value="WD_REPEATS_1"/>
    <property type="match status" value="1"/>
</dbReference>
<dbReference type="InterPro" id="IPR001680">
    <property type="entry name" value="WD40_rpt"/>
</dbReference>
<dbReference type="Gene3D" id="2.130.10.10">
    <property type="entry name" value="YVTN repeat-like/Quinoprotein amine dehydrogenase"/>
    <property type="match status" value="4"/>
</dbReference>
<gene>
    <name evidence="5" type="ORF">FKR81_31645</name>
</gene>
<dbReference type="PANTHER" id="PTHR19879:SF9">
    <property type="entry name" value="TRANSCRIPTION INITIATION FACTOR TFIID SUBUNIT 5"/>
    <property type="match status" value="1"/>
</dbReference>
<dbReference type="SUPFAM" id="SSF50978">
    <property type="entry name" value="WD40 repeat-like"/>
    <property type="match status" value="1"/>
</dbReference>
<dbReference type="SUPFAM" id="SSF52540">
    <property type="entry name" value="P-loop containing nucleoside triphosphate hydrolases"/>
    <property type="match status" value="1"/>
</dbReference>
<dbReference type="EMBL" id="VOBR01000025">
    <property type="protein sequence ID" value="TWP47519.1"/>
    <property type="molecule type" value="Genomic_DNA"/>
</dbReference>
<dbReference type="CDD" id="cd00200">
    <property type="entry name" value="WD40"/>
    <property type="match status" value="1"/>
</dbReference>
<evidence type="ECO:0000313" key="5">
    <source>
        <dbReference type="EMBL" id="TWP47519.1"/>
    </source>
</evidence>
<evidence type="ECO:0000256" key="1">
    <source>
        <dbReference type="ARBA" id="ARBA00022574"/>
    </source>
</evidence>
<keyword evidence="1 3" id="KW-0853">WD repeat</keyword>
<dbReference type="InterPro" id="IPR036322">
    <property type="entry name" value="WD40_repeat_dom_sf"/>
</dbReference>
<feature type="repeat" description="WD" evidence="3">
    <location>
        <begin position="1146"/>
        <end position="1187"/>
    </location>
</feature>
<keyword evidence="2" id="KW-0677">Repeat</keyword>
<dbReference type="InterPro" id="IPR015943">
    <property type="entry name" value="WD40/YVTN_repeat-like_dom_sf"/>
</dbReference>
<dbReference type="SMART" id="SM00320">
    <property type="entry name" value="WD40"/>
    <property type="match status" value="7"/>
</dbReference>
<feature type="repeat" description="WD" evidence="3">
    <location>
        <begin position="850"/>
        <end position="891"/>
    </location>
</feature>
<dbReference type="InterPro" id="IPR019775">
    <property type="entry name" value="WD40_repeat_CS"/>
</dbReference>
<evidence type="ECO:0000256" key="2">
    <source>
        <dbReference type="ARBA" id="ARBA00022737"/>
    </source>
</evidence>
<dbReference type="InterPro" id="IPR027417">
    <property type="entry name" value="P-loop_NTPase"/>
</dbReference>
<dbReference type="Proteomes" id="UP000316639">
    <property type="component" value="Unassembled WGS sequence"/>
</dbReference>
<dbReference type="AlphaFoldDB" id="A0A563EKE0"/>
<sequence length="1278" mass="137748">MASAGELIAAGLFQSARLATIAKNPATPHMLNVFVFVRTIPPSFTFVKPSSTSSALSGVDGWTAGQRMPDNVCSEVGTVPRGERPLEYGDSALLRFAADLRRLRAGAGQVSYRELAARSHYSTTTLSDAAGGRKLPTLDVTLAYVRGCRGDEEEWRRRWHEVAAEVVRSRPAPADSSGAAPYVGLSAFQPEDAKLFFGRDTVVEAMLARLERQRFVALFGASGEGKSSVLRAGLLPAIRPKPAVLFTPGPSPIEECAIRLAALTQRTPGSLYTDLCTDPRNLHRLIRHTVDHGELLMIVDQFEEIFTLCQDKEERSAFVTMLLTAAQTETSRARVVLGVRADFYPHCARHPELVRALTDAQLLLGAMTTEDLRQAIIRPAVAADCAVETALVAAVVGDAGGRTGALPFVSHALLETWRRRRGNTLTLSGYHAAGGISSALAQTADAVFDGLTVDQQSLARQLFLRLTALGEGTEDTKRRITRDELDTDNGTDTVLQLLAGARLITLGENTVEITHEALFRAWPKLQSWLSENRDGLRTHRQLTEAAKGWDELGRDPGTLYRGTRLTLTVEWATRDSPSLTARERAFLDESIAADRRERQASRRRARQLRWVAALLAVLLIHAVAGMSVAIQQRDAVAAASLMTQSHQLAALAAAYSGRDDEQCIRSAVQAYQTYPTVEARSQLLSAAAHAGRWLPYASISPDGTRMAVTSNSGLQVLSTATLAKTAELSVPLGAFHTVPTFSPDGRLLVVSNRLDQTFLWDTSRRSRKLLSSRDQFWYVVFSPDSTMLATIGPTITVWDTTTQKKVASLVVSARHRTVAFAPDNKTLAVVGELGKVELWDVRTLTHNVDLASHAVEIHDVVFASNGDLLAAADAAGDVTLWDTTTGKLITTAARHEGGASAVAFRRDGKVLASAGADGSINLWDVEQRVNMARFTPGPADFGPGDYLGLFGLTFVDNSLVAMTGSTALRWNADQFLLADRSEVRAVEFGSGNDLLAVRGSGTLTKWGTGPQRIAQSHSLGSNQSGVVGWFSADRTLVATTTPNAPISVWETSSGRHVTDLQTPAHQPPTSVVFSADSRSVLAIGSDGPDLVWSLEHPDRPTVVGRERHEVRTAAVFLPDKRHIVLGSRSSNVIFHEVATGRTTGVLLGDAGKVIALALSPDGTRIATGNEEGVIILWDVASRQKITELSGHTGAVTSLAFSPDGSKLASGSADTTTTLWDTGGWEKWATLAGRSGPVEHVAWSPRSNELITLGADHGTTLWRLDTDAALRTLSELGRR</sequence>
<feature type="repeat" description="WD" evidence="3">
    <location>
        <begin position="1188"/>
        <end position="1220"/>
    </location>
</feature>
<dbReference type="PROSITE" id="PS50294">
    <property type="entry name" value="WD_REPEATS_REGION"/>
    <property type="match status" value="4"/>
</dbReference>
<reference evidence="5 6" key="1">
    <citation type="submission" date="2019-07" db="EMBL/GenBank/DDBJ databases">
        <title>Lentzea xizangensis sp. nov., isolated from Qinghai-Tibetan Plateau Soils.</title>
        <authorList>
            <person name="Huang J."/>
        </authorList>
    </citation>
    <scope>NUCLEOTIDE SEQUENCE [LARGE SCALE GENOMIC DNA]</scope>
    <source>
        <strain evidence="5 6">FXJ1.1311</strain>
    </source>
</reference>
<dbReference type="InterPro" id="IPR049052">
    <property type="entry name" value="nSTAND1"/>
</dbReference>
<accession>A0A563EKE0</accession>
<feature type="repeat" description="WD" evidence="3">
    <location>
        <begin position="892"/>
        <end position="933"/>
    </location>
</feature>
<feature type="domain" description="Novel STAND NTPase 1" evidence="4">
    <location>
        <begin position="181"/>
        <end position="556"/>
    </location>
</feature>
<evidence type="ECO:0000259" key="4">
    <source>
        <dbReference type="Pfam" id="PF20703"/>
    </source>
</evidence>
<feature type="repeat" description="WD" evidence="3">
    <location>
        <begin position="1230"/>
        <end position="1271"/>
    </location>
</feature>
<proteinExistence type="predicted"/>